<name>A0A9W9JWA7_9EURO</name>
<keyword evidence="5 6" id="KW-0472">Membrane</keyword>
<feature type="transmembrane region" description="Helical" evidence="6">
    <location>
        <begin position="177"/>
        <end position="195"/>
    </location>
</feature>
<evidence type="ECO:0000256" key="2">
    <source>
        <dbReference type="ARBA" id="ARBA00022448"/>
    </source>
</evidence>
<keyword evidence="4 6" id="KW-1133">Transmembrane helix</keyword>
<dbReference type="PANTHER" id="PTHR43791">
    <property type="entry name" value="PERMEASE-RELATED"/>
    <property type="match status" value="1"/>
</dbReference>
<dbReference type="SUPFAM" id="SSF103473">
    <property type="entry name" value="MFS general substrate transporter"/>
    <property type="match status" value="1"/>
</dbReference>
<dbReference type="InterPro" id="IPR036259">
    <property type="entry name" value="MFS_trans_sf"/>
</dbReference>
<evidence type="ECO:0000313" key="8">
    <source>
        <dbReference type="EMBL" id="KAJ5083477.1"/>
    </source>
</evidence>
<comment type="caution">
    <text evidence="8">The sequence shown here is derived from an EMBL/GenBank/DDBJ whole genome shotgun (WGS) entry which is preliminary data.</text>
</comment>
<keyword evidence="2" id="KW-0813">Transport</keyword>
<evidence type="ECO:0000313" key="9">
    <source>
        <dbReference type="Proteomes" id="UP001149165"/>
    </source>
</evidence>
<dbReference type="Gene3D" id="1.20.1250.20">
    <property type="entry name" value="MFS general substrate transporter like domains"/>
    <property type="match status" value="2"/>
</dbReference>
<evidence type="ECO:0000256" key="6">
    <source>
        <dbReference type="SAM" id="Phobius"/>
    </source>
</evidence>
<protein>
    <recommendedName>
        <fullName evidence="7">Major facilitator superfamily (MFS) profile domain-containing protein</fullName>
    </recommendedName>
</protein>
<feature type="transmembrane region" description="Helical" evidence="6">
    <location>
        <begin position="314"/>
        <end position="333"/>
    </location>
</feature>
<dbReference type="OrthoDB" id="2985014at2759"/>
<dbReference type="Proteomes" id="UP001149165">
    <property type="component" value="Unassembled WGS sequence"/>
</dbReference>
<dbReference type="InterPro" id="IPR011701">
    <property type="entry name" value="MFS"/>
</dbReference>
<evidence type="ECO:0000256" key="1">
    <source>
        <dbReference type="ARBA" id="ARBA00004141"/>
    </source>
</evidence>
<gene>
    <name evidence="8" type="ORF">N7456_012904</name>
</gene>
<keyword evidence="9" id="KW-1185">Reference proteome</keyword>
<evidence type="ECO:0000256" key="5">
    <source>
        <dbReference type="ARBA" id="ARBA00023136"/>
    </source>
</evidence>
<dbReference type="InterPro" id="IPR020846">
    <property type="entry name" value="MFS_dom"/>
</dbReference>
<sequence>MNEDLHPSQTLPNSNKNTAAVQEQIVIPVLTEEQMLLDRKVLWKIDLLILPLCTLNYFFSAMDRSDIGNAKIAGFKKDNHLSATQFSTTVSLFYAGYIVCQPIGGLLIQFVEAFLLLGIANIAWGICTIMLLFSKGMVLPGILRVLIGATEGLTQINTVFLTMWYTKDEIAVRTGLWYSFGSLAAAFNGLIAWGIQHNIHSSIFKSWQLLFLIEGAFPITFAPFLIYFYPSSPANVKKFFTEEEKRLCISRSQRAGNTIGRAVNPREAFSVFYALETYGMFIAYFCVIWSSSGYGNFLPAIVKGLGFSAVKSQLLTVPICFLGFISVNFWCYISDRLQIRGPLIIGLAMVAMIGFTILTAISSAKGPRIFALCLISCSVQPLIPLALSFLFVNTAGLSRRALLIPIQNACGQVGGLAVSYTYVDGPRYLKGTIATILCLVLLMVMVGALDLYFLGQNRVKAASMGSRRWQEDHTKSFDELGTDHPDFFFTL</sequence>
<proteinExistence type="predicted"/>
<feature type="transmembrane region" description="Helical" evidence="6">
    <location>
        <begin position="339"/>
        <end position="362"/>
    </location>
</feature>
<feature type="domain" description="Major facilitator superfamily (MFS) profile" evidence="7">
    <location>
        <begin position="49"/>
        <end position="491"/>
    </location>
</feature>
<keyword evidence="3 6" id="KW-0812">Transmembrane</keyword>
<dbReference type="GO" id="GO:0016020">
    <property type="term" value="C:membrane"/>
    <property type="evidence" value="ECO:0007669"/>
    <property type="project" value="UniProtKB-SubCell"/>
</dbReference>
<feature type="transmembrane region" description="Helical" evidence="6">
    <location>
        <begin position="145"/>
        <end position="165"/>
    </location>
</feature>
<comment type="subcellular location">
    <subcellularLocation>
        <location evidence="1">Membrane</location>
        <topology evidence="1">Multi-pass membrane protein</topology>
    </subcellularLocation>
</comment>
<feature type="transmembrane region" description="Helical" evidence="6">
    <location>
        <begin position="281"/>
        <end position="302"/>
    </location>
</feature>
<evidence type="ECO:0000256" key="4">
    <source>
        <dbReference type="ARBA" id="ARBA00022989"/>
    </source>
</evidence>
<feature type="transmembrane region" description="Helical" evidence="6">
    <location>
        <begin position="114"/>
        <end position="133"/>
    </location>
</feature>
<evidence type="ECO:0000256" key="3">
    <source>
        <dbReference type="ARBA" id="ARBA00022692"/>
    </source>
</evidence>
<organism evidence="8 9">
    <name type="scientific">Penicillium angulare</name>
    <dbReference type="NCBI Taxonomy" id="116970"/>
    <lineage>
        <taxon>Eukaryota</taxon>
        <taxon>Fungi</taxon>
        <taxon>Dikarya</taxon>
        <taxon>Ascomycota</taxon>
        <taxon>Pezizomycotina</taxon>
        <taxon>Eurotiomycetes</taxon>
        <taxon>Eurotiomycetidae</taxon>
        <taxon>Eurotiales</taxon>
        <taxon>Aspergillaceae</taxon>
        <taxon>Penicillium</taxon>
    </lineage>
</organism>
<feature type="transmembrane region" description="Helical" evidence="6">
    <location>
        <begin position="86"/>
        <end position="108"/>
    </location>
</feature>
<feature type="transmembrane region" description="Helical" evidence="6">
    <location>
        <begin position="207"/>
        <end position="229"/>
    </location>
</feature>
<reference evidence="8" key="1">
    <citation type="submission" date="2022-11" db="EMBL/GenBank/DDBJ databases">
        <authorList>
            <person name="Petersen C."/>
        </authorList>
    </citation>
    <scope>NUCLEOTIDE SEQUENCE</scope>
    <source>
        <strain evidence="8">IBT 30069</strain>
    </source>
</reference>
<dbReference type="AlphaFoldDB" id="A0A9W9JWA7"/>
<dbReference type="PANTHER" id="PTHR43791:SF36">
    <property type="entry name" value="TRANSPORTER, PUTATIVE (AFU_ORTHOLOGUE AFUA_6G08340)-RELATED"/>
    <property type="match status" value="1"/>
</dbReference>
<dbReference type="EMBL" id="JAPQKH010000008">
    <property type="protein sequence ID" value="KAJ5083477.1"/>
    <property type="molecule type" value="Genomic_DNA"/>
</dbReference>
<accession>A0A9W9JWA7</accession>
<evidence type="ECO:0000259" key="7">
    <source>
        <dbReference type="PROSITE" id="PS50850"/>
    </source>
</evidence>
<dbReference type="Pfam" id="PF07690">
    <property type="entry name" value="MFS_1"/>
    <property type="match status" value="1"/>
</dbReference>
<dbReference type="GO" id="GO:0022857">
    <property type="term" value="F:transmembrane transporter activity"/>
    <property type="evidence" value="ECO:0007669"/>
    <property type="project" value="InterPro"/>
</dbReference>
<feature type="transmembrane region" description="Helical" evidence="6">
    <location>
        <begin position="433"/>
        <end position="454"/>
    </location>
</feature>
<dbReference type="PROSITE" id="PS50850">
    <property type="entry name" value="MFS"/>
    <property type="match status" value="1"/>
</dbReference>
<reference evidence="8" key="2">
    <citation type="journal article" date="2023" name="IMA Fungus">
        <title>Comparative genomic study of the Penicillium genus elucidates a diverse pangenome and 15 lateral gene transfer events.</title>
        <authorList>
            <person name="Petersen C."/>
            <person name="Sorensen T."/>
            <person name="Nielsen M.R."/>
            <person name="Sondergaard T.E."/>
            <person name="Sorensen J.L."/>
            <person name="Fitzpatrick D.A."/>
            <person name="Frisvad J.C."/>
            <person name="Nielsen K.L."/>
        </authorList>
    </citation>
    <scope>NUCLEOTIDE SEQUENCE</scope>
    <source>
        <strain evidence="8">IBT 30069</strain>
    </source>
</reference>
<feature type="transmembrane region" description="Helical" evidence="6">
    <location>
        <begin position="369"/>
        <end position="392"/>
    </location>
</feature>